<evidence type="ECO:0000313" key="1">
    <source>
        <dbReference type="EMBL" id="ABZ85090.1"/>
    </source>
</evidence>
<dbReference type="STRING" id="498761.HM1_2553"/>
<dbReference type="AlphaFoldDB" id="B0TAX9"/>
<dbReference type="Proteomes" id="UP000008550">
    <property type="component" value="Chromosome"/>
</dbReference>
<proteinExistence type="predicted"/>
<reference evidence="1 2" key="1">
    <citation type="journal article" date="2008" name="J. Bacteriol.">
        <title>The genome of Heliobacterium modesticaldum, a phototrophic representative of the Firmicutes containing the simplest photosynthetic apparatus.</title>
        <authorList>
            <person name="Sattley W.M."/>
            <person name="Madigan M.T."/>
            <person name="Swingley W.D."/>
            <person name="Cheung P.C."/>
            <person name="Clocksin K.M."/>
            <person name="Conrad A.L."/>
            <person name="Dejesa L.C."/>
            <person name="Honchak B.M."/>
            <person name="Jung D.O."/>
            <person name="Karbach L.E."/>
            <person name="Kurdoglu A."/>
            <person name="Lahiri S."/>
            <person name="Mastrian S.D."/>
            <person name="Page L.E."/>
            <person name="Taylor H.L."/>
            <person name="Wang Z.T."/>
            <person name="Raymond J."/>
            <person name="Chen M."/>
            <person name="Blankenship R.E."/>
            <person name="Touchman J.W."/>
        </authorList>
    </citation>
    <scope>NUCLEOTIDE SEQUENCE [LARGE SCALE GENOMIC DNA]</scope>
    <source>
        <strain evidence="2">ATCC 51547 / Ice1</strain>
    </source>
</reference>
<sequence>MPGAPSGNQGLTPWFLTLHSLDETPLLNAQRCFRTADSMIE</sequence>
<gene>
    <name evidence="1" type="ORF">HM1_2553</name>
</gene>
<dbReference type="HOGENOM" id="CLU_3271019_0_0_9"/>
<organism evidence="1 2">
    <name type="scientific">Heliobacterium modesticaldum (strain ATCC 51547 / Ice1)</name>
    <dbReference type="NCBI Taxonomy" id="498761"/>
    <lineage>
        <taxon>Bacteria</taxon>
        <taxon>Bacillati</taxon>
        <taxon>Bacillota</taxon>
        <taxon>Clostridia</taxon>
        <taxon>Eubacteriales</taxon>
        <taxon>Heliobacteriaceae</taxon>
        <taxon>Heliomicrobium</taxon>
    </lineage>
</organism>
<protein>
    <submittedName>
        <fullName evidence="1">Uncharacterized protein</fullName>
    </submittedName>
</protein>
<name>B0TAX9_HELMI</name>
<keyword evidence="2" id="KW-1185">Reference proteome</keyword>
<accession>B0TAX9</accession>
<dbReference type="EMBL" id="CP000930">
    <property type="protein sequence ID" value="ABZ85090.1"/>
    <property type="molecule type" value="Genomic_DNA"/>
</dbReference>
<evidence type="ECO:0000313" key="2">
    <source>
        <dbReference type="Proteomes" id="UP000008550"/>
    </source>
</evidence>
<dbReference type="KEGG" id="hmo:HM1_2553"/>